<dbReference type="InterPro" id="IPR011989">
    <property type="entry name" value="ARM-like"/>
</dbReference>
<evidence type="ECO:0008006" key="2">
    <source>
        <dbReference type="Google" id="ProtNLM"/>
    </source>
</evidence>
<dbReference type="AlphaFoldDB" id="A0A645IK13"/>
<sequence length="122" mass="13999">MLPFLGSSELNARIDAVRTLGQLREHEAIEPIRAFAKDIRWEMRAVTATALGALSARENVELLITLLCDRDWWVRYRAAEALLSYPNRALLMHHVEDTFDRFPQEMMAFALDKEALAKEEAV</sequence>
<dbReference type="SUPFAM" id="SSF48371">
    <property type="entry name" value="ARM repeat"/>
    <property type="match status" value="1"/>
</dbReference>
<dbReference type="Pfam" id="PF03130">
    <property type="entry name" value="HEAT_PBS"/>
    <property type="match status" value="1"/>
</dbReference>
<dbReference type="InterPro" id="IPR016024">
    <property type="entry name" value="ARM-type_fold"/>
</dbReference>
<gene>
    <name evidence="1" type="ORF">SDC9_199287</name>
</gene>
<accession>A0A645IK13</accession>
<dbReference type="Gene3D" id="1.25.10.10">
    <property type="entry name" value="Leucine-rich Repeat Variant"/>
    <property type="match status" value="1"/>
</dbReference>
<reference evidence="1" key="1">
    <citation type="submission" date="2019-08" db="EMBL/GenBank/DDBJ databases">
        <authorList>
            <person name="Kucharzyk K."/>
            <person name="Murdoch R.W."/>
            <person name="Higgins S."/>
            <person name="Loffler F."/>
        </authorList>
    </citation>
    <scope>NUCLEOTIDE SEQUENCE</scope>
</reference>
<organism evidence="1">
    <name type="scientific">bioreactor metagenome</name>
    <dbReference type="NCBI Taxonomy" id="1076179"/>
    <lineage>
        <taxon>unclassified sequences</taxon>
        <taxon>metagenomes</taxon>
        <taxon>ecological metagenomes</taxon>
    </lineage>
</organism>
<dbReference type="EMBL" id="VSSQ01116946">
    <property type="protein sequence ID" value="MPN51638.1"/>
    <property type="molecule type" value="Genomic_DNA"/>
</dbReference>
<dbReference type="InterPro" id="IPR004155">
    <property type="entry name" value="PBS_lyase_HEAT"/>
</dbReference>
<name>A0A645IK13_9ZZZZ</name>
<proteinExistence type="predicted"/>
<protein>
    <recommendedName>
        <fullName evidence="2">HEAT repeat domain-containing protein</fullName>
    </recommendedName>
</protein>
<comment type="caution">
    <text evidence="1">The sequence shown here is derived from an EMBL/GenBank/DDBJ whole genome shotgun (WGS) entry which is preliminary data.</text>
</comment>
<dbReference type="Pfam" id="PF13646">
    <property type="entry name" value="HEAT_2"/>
    <property type="match status" value="1"/>
</dbReference>
<evidence type="ECO:0000313" key="1">
    <source>
        <dbReference type="EMBL" id="MPN51638.1"/>
    </source>
</evidence>